<reference evidence="2" key="1">
    <citation type="journal article" date="2019" name="Int. J. Syst. Evol. Microbiol.">
        <title>The Global Catalogue of Microorganisms (GCM) 10K type strain sequencing project: providing services to taxonomists for standard genome sequencing and annotation.</title>
        <authorList>
            <consortium name="The Broad Institute Genomics Platform"/>
            <consortium name="The Broad Institute Genome Sequencing Center for Infectious Disease"/>
            <person name="Wu L."/>
            <person name="Ma J."/>
        </authorList>
    </citation>
    <scope>NUCLEOTIDE SEQUENCE [LARGE SCALE GENOMIC DNA]</scope>
    <source>
        <strain evidence="2">JCM 30742</strain>
    </source>
</reference>
<dbReference type="Proteomes" id="UP001500752">
    <property type="component" value="Unassembled WGS sequence"/>
</dbReference>
<organism evidence="1 2">
    <name type="scientific">Arthrobacter ginkgonis</name>
    <dbReference type="NCBI Taxonomy" id="1630594"/>
    <lineage>
        <taxon>Bacteria</taxon>
        <taxon>Bacillati</taxon>
        <taxon>Actinomycetota</taxon>
        <taxon>Actinomycetes</taxon>
        <taxon>Micrococcales</taxon>
        <taxon>Micrococcaceae</taxon>
        <taxon>Arthrobacter</taxon>
    </lineage>
</organism>
<evidence type="ECO:0000313" key="1">
    <source>
        <dbReference type="EMBL" id="GAA3689016.1"/>
    </source>
</evidence>
<gene>
    <name evidence="1" type="ORF">GCM10023081_27980</name>
</gene>
<comment type="caution">
    <text evidence="1">The sequence shown here is derived from an EMBL/GenBank/DDBJ whole genome shotgun (WGS) entry which is preliminary data.</text>
</comment>
<accession>A0ABP7CIU7</accession>
<proteinExistence type="predicted"/>
<name>A0ABP7CIU7_9MICC</name>
<evidence type="ECO:0000313" key="2">
    <source>
        <dbReference type="Proteomes" id="UP001500752"/>
    </source>
</evidence>
<dbReference type="EMBL" id="BAABEO010000019">
    <property type="protein sequence ID" value="GAA3689016.1"/>
    <property type="molecule type" value="Genomic_DNA"/>
</dbReference>
<dbReference type="RefSeq" id="WP_345151622.1">
    <property type="nucleotide sequence ID" value="NZ_BAABEO010000019.1"/>
</dbReference>
<protein>
    <submittedName>
        <fullName evidence="1">Uncharacterized protein</fullName>
    </submittedName>
</protein>
<sequence length="232" mass="24238">MVDTGYPRSPALMHGALVQLAEDLGTIVPLVITFQYNPAKVTRGFEPWNPFATDPQNQAAQSPLVQPFDPHETYGFELDLDATDDLAAGNPLAVTTGVASRIAALRKLIEPTEGVVGDLVASARALGGGAARQADRPAVPITLFVLGPGTIVPVRITSLSIEVTEFLPSLHPHMAKVTLALQVLTPDVFKCKQGTAISVAVAAYRFTKLQEDALALAAAAGGAAAIVSILPI</sequence>
<keyword evidence="2" id="KW-1185">Reference proteome</keyword>